<gene>
    <name evidence="1" type="ORF">CP98_03721</name>
</gene>
<dbReference type="RefSeq" id="WP_162181973.1">
    <property type="nucleotide sequence ID" value="NZ_JGVR01000024.1"/>
</dbReference>
<reference evidence="1 2" key="1">
    <citation type="submission" date="2014-03" db="EMBL/GenBank/DDBJ databases">
        <title>Genome sequence of Sphingobium yanoikuyae B1.</title>
        <authorList>
            <person name="Gan H.M."/>
            <person name="Gan H.Y."/>
            <person name="Savka M.A."/>
        </authorList>
    </citation>
    <scope>NUCLEOTIDE SEQUENCE [LARGE SCALE GENOMIC DNA]</scope>
    <source>
        <strain evidence="1 2">B1</strain>
    </source>
</reference>
<dbReference type="AlphaFoldDB" id="A0A084EGX9"/>
<protein>
    <submittedName>
        <fullName evidence="1">Uncharacterized protein</fullName>
    </submittedName>
</protein>
<evidence type="ECO:0000313" key="1">
    <source>
        <dbReference type="EMBL" id="KEZ17221.1"/>
    </source>
</evidence>
<sequence length="897" mass="100753">MMPTQLQGGDACARDLARLEEILERDFAAGGVVLGRGGKINLTHYAGELGCSAFIFKKRGLREVFNRYEAEVAASTNLETKLPAMRNWLEDKMQDGLLEIRNNKVDRKEFCHVFDIRGGTFLIRSPKIKEMFDEFDSRVASGGYMTKKMRDQLQCIEMIMDTDCPLDKDGLTVSKKNLSLATNIVESHLYHEPYASIISRKELEIRKEALVSKIYPLVGKRRYDFQGLVPVWGESFSERICVGFVEYVSTISEASWKSVYLKLLDVFDFIGLSNSPDCLAVVKAANRGVQISQKNWENSLWNWRNDLVDCEDSPLKDNSITHYISVVRRVFDAFSSKRIVPGLRNPLTGKKNSSKKGGKRKTLAEAVEVAGCEQHNNGRASYVDFAQAQLTGAAKKFSVDITAEESSAFLSVLDAELRRDENLSADPAQAILTVINRRLDDIQRVAEEKYLYWRSHYDQGEIIVQRANIDPNEFFAGYSSLNRHERTIALAPHFPISSDELTEERRLLGVANMITIAIMRYDGLMPDHRSAGKAEGLGQFFEKRYECIGNKVELDAYINPHPDGIGAGLTLYLLASGANPAVGRTLAADCREPSDLRGHTRITGFKARAKGKPIIADLPSKSLAVEAIEWIASSAKFARAAANRNANSQEELDPLFVALIQGEYKLVEPHWYTNWFKRNIGSTKELSGLGIVPSMIRPSVLLRAALENDGRLQAGAAIGQHTAQISAGYQNRWPIRYFYDRLIKEFGDSFEAVVARNIDAAAAKLGIAPEVFAKRLDNLARTGLGTFCADSRGRPGREGDRCTTLDCWDDCPHLIVIAEVEAISLLQLWQHSLRSVQGEWERDQPQRWEEVYLPWLCLTDVVEEKMRSGPSRRIWKEAKSLTDLRIADPDYPLPRPL</sequence>
<comment type="caution">
    <text evidence="1">The sequence shown here is derived from an EMBL/GenBank/DDBJ whole genome shotgun (WGS) entry which is preliminary data.</text>
</comment>
<dbReference type="Proteomes" id="UP000028534">
    <property type="component" value="Unassembled WGS sequence"/>
</dbReference>
<dbReference type="eggNOG" id="ENOG5033X7M">
    <property type="taxonomic scope" value="Bacteria"/>
</dbReference>
<dbReference type="EMBL" id="JGVR01000024">
    <property type="protein sequence ID" value="KEZ17221.1"/>
    <property type="molecule type" value="Genomic_DNA"/>
</dbReference>
<dbReference type="PATRIC" id="fig|13690.10.peg.3808"/>
<accession>A0A084EGX9</accession>
<name>A0A084EGX9_SPHYA</name>
<evidence type="ECO:0000313" key="2">
    <source>
        <dbReference type="Proteomes" id="UP000028534"/>
    </source>
</evidence>
<proteinExistence type="predicted"/>
<organism evidence="1 2">
    <name type="scientific">Sphingobium yanoikuyae</name>
    <name type="common">Sphingomonas yanoikuyae</name>
    <dbReference type="NCBI Taxonomy" id="13690"/>
    <lineage>
        <taxon>Bacteria</taxon>
        <taxon>Pseudomonadati</taxon>
        <taxon>Pseudomonadota</taxon>
        <taxon>Alphaproteobacteria</taxon>
        <taxon>Sphingomonadales</taxon>
        <taxon>Sphingomonadaceae</taxon>
        <taxon>Sphingobium</taxon>
    </lineage>
</organism>